<accession>A0A1H4GGY3</accession>
<dbReference type="AlphaFoldDB" id="A0A1H4GGY3"/>
<dbReference type="STRING" id="408074.SAMN05660909_05348"/>
<reference evidence="2" key="1">
    <citation type="submission" date="2016-10" db="EMBL/GenBank/DDBJ databases">
        <authorList>
            <person name="Varghese N."/>
            <person name="Submissions S."/>
        </authorList>
    </citation>
    <scope>NUCLEOTIDE SEQUENCE [LARGE SCALE GENOMIC DNA]</scope>
    <source>
        <strain evidence="2">DSM 23920</strain>
    </source>
</reference>
<dbReference type="EMBL" id="FNRL01000040">
    <property type="protein sequence ID" value="SEB08885.1"/>
    <property type="molecule type" value="Genomic_DNA"/>
</dbReference>
<evidence type="ECO:0000313" key="2">
    <source>
        <dbReference type="Proteomes" id="UP000199656"/>
    </source>
</evidence>
<name>A0A1H4GGY3_9BACT</name>
<organism evidence="1 2">
    <name type="scientific">Chitinophaga terrae</name>
    <name type="common">ex Kim and Jung 2007</name>
    <dbReference type="NCBI Taxonomy" id="408074"/>
    <lineage>
        <taxon>Bacteria</taxon>
        <taxon>Pseudomonadati</taxon>
        <taxon>Bacteroidota</taxon>
        <taxon>Chitinophagia</taxon>
        <taxon>Chitinophagales</taxon>
        <taxon>Chitinophagaceae</taxon>
        <taxon>Chitinophaga</taxon>
    </lineage>
</organism>
<protein>
    <submittedName>
        <fullName evidence="1">Uncharacterized protein</fullName>
    </submittedName>
</protein>
<evidence type="ECO:0000313" key="1">
    <source>
        <dbReference type="EMBL" id="SEB08885.1"/>
    </source>
</evidence>
<dbReference type="Proteomes" id="UP000199656">
    <property type="component" value="Unassembled WGS sequence"/>
</dbReference>
<dbReference type="OrthoDB" id="1411058at2"/>
<keyword evidence="2" id="KW-1185">Reference proteome</keyword>
<gene>
    <name evidence="1" type="ORF">SAMN05660909_05348</name>
</gene>
<proteinExistence type="predicted"/>
<sequence>MFAQDTGIDLIQALKELLRSEQYIRAEVLVLLFVNAGVPLSLIHFNTIGTLHKPYLSDTVKVDNKGALHFLLPRAGIYDQLPAGVFHHLLNETDTLAKAVRQYRQHRTEEINARLFFGPCERELFYQRLLVEQYEEVMSNNLSMVLAPGGDIENLPAPALLKIRLLLPYLHKIGGRRNEVSRYLEWILDERVELSRQRCAGRTTADVESRLNASCLGITTITGPAYYSDMERWEISIGPLTKPILEFMPGQAYWRVLNLCYKYLLPCDIEATTQYLFPASEQSAWLSDNATQSRIGLNLAI</sequence>